<dbReference type="InterPro" id="IPR003010">
    <property type="entry name" value="C-N_Hydrolase"/>
</dbReference>
<feature type="active site" description="Proton acceptor" evidence="5">
    <location>
        <position position="42"/>
    </location>
</feature>
<evidence type="ECO:0000313" key="7">
    <source>
        <dbReference type="EMBL" id="KAF2878239.1"/>
    </source>
</evidence>
<dbReference type="Pfam" id="PF00795">
    <property type="entry name" value="CN_hydrolase"/>
    <property type="match status" value="1"/>
</dbReference>
<dbReference type="AlphaFoldDB" id="A0A7C8MIE4"/>
<evidence type="ECO:0000259" key="6">
    <source>
        <dbReference type="PROSITE" id="PS50263"/>
    </source>
</evidence>
<dbReference type="OrthoDB" id="10250282at2759"/>
<dbReference type="CDD" id="cd07564">
    <property type="entry name" value="nitrilases_CHs"/>
    <property type="match status" value="1"/>
</dbReference>
<feature type="domain" description="CN hydrolase" evidence="6">
    <location>
        <begin position="2"/>
        <end position="277"/>
    </location>
</feature>
<dbReference type="SUPFAM" id="SSF56317">
    <property type="entry name" value="Carbon-nitrogen hydrolase"/>
    <property type="match status" value="1"/>
</dbReference>
<organism evidence="7 8">
    <name type="scientific">Massariosphaeria phaeospora</name>
    <dbReference type="NCBI Taxonomy" id="100035"/>
    <lineage>
        <taxon>Eukaryota</taxon>
        <taxon>Fungi</taxon>
        <taxon>Dikarya</taxon>
        <taxon>Ascomycota</taxon>
        <taxon>Pezizomycotina</taxon>
        <taxon>Dothideomycetes</taxon>
        <taxon>Pleosporomycetidae</taxon>
        <taxon>Pleosporales</taxon>
        <taxon>Pleosporales incertae sedis</taxon>
        <taxon>Massariosphaeria</taxon>
    </lineage>
</organism>
<dbReference type="PROSITE" id="PS00921">
    <property type="entry name" value="NITRIL_CHT_2"/>
    <property type="match status" value="1"/>
</dbReference>
<evidence type="ECO:0000256" key="3">
    <source>
        <dbReference type="ARBA" id="ARBA00036406"/>
    </source>
</evidence>
<dbReference type="Gene3D" id="3.60.110.10">
    <property type="entry name" value="Carbon-nitrogen hydrolase"/>
    <property type="match status" value="1"/>
</dbReference>
<dbReference type="InterPro" id="IPR036526">
    <property type="entry name" value="C-N_Hydrolase_sf"/>
</dbReference>
<dbReference type="EMBL" id="JAADJZ010000001">
    <property type="protein sequence ID" value="KAF2878239.1"/>
    <property type="molecule type" value="Genomic_DNA"/>
</dbReference>
<dbReference type="InterPro" id="IPR044149">
    <property type="entry name" value="Nitrilases_CHs"/>
</dbReference>
<comment type="catalytic activity">
    <reaction evidence="3">
        <text>a nitrile + 2 H2O = a carboxylate + NH4(+)</text>
        <dbReference type="Rhea" id="RHEA:21724"/>
        <dbReference type="ChEBI" id="CHEBI:15377"/>
        <dbReference type="ChEBI" id="CHEBI:18379"/>
        <dbReference type="ChEBI" id="CHEBI:28938"/>
        <dbReference type="ChEBI" id="CHEBI:29067"/>
        <dbReference type="EC" id="3.5.5.1"/>
    </reaction>
</comment>
<name>A0A7C8MIE4_9PLEO</name>
<keyword evidence="8" id="KW-1185">Reference proteome</keyword>
<gene>
    <name evidence="7" type="ORF">BDV95DRAFT_589201</name>
</gene>
<dbReference type="Proteomes" id="UP000481861">
    <property type="component" value="Unassembled WGS sequence"/>
</dbReference>
<accession>A0A7C8MIE4</accession>
<dbReference type="EC" id="3.5.5.1" evidence="4"/>
<proteinExistence type="inferred from homology"/>
<evidence type="ECO:0000313" key="8">
    <source>
        <dbReference type="Proteomes" id="UP000481861"/>
    </source>
</evidence>
<evidence type="ECO:0000256" key="2">
    <source>
        <dbReference type="ARBA" id="ARBA00022801"/>
    </source>
</evidence>
<dbReference type="PROSITE" id="PS50263">
    <property type="entry name" value="CN_HYDROLASE"/>
    <property type="match status" value="1"/>
</dbReference>
<protein>
    <recommendedName>
        <fullName evidence="4">nitrilase</fullName>
        <ecNumber evidence="4">3.5.5.1</ecNumber>
    </recommendedName>
</protein>
<sequence length="351" mass="38336">MVKVAVTQHEPVWFDLAATVDKTCRLIEEAASEGAKLIAFPEVWIPGYPLWIWSRPLDPPMATQYINSSLSYDSPHLATICAAARTHAIAVLLGLSENEGNSLYISQCLISPTGTLLMQRRKLKPTHMERTVFGDGDGPSLHNVVAVDGVGRVGALSCWEHMQPLLKYHTISQAEQIHVAAWPPVHAHDGSAAALFSMSADGVQILAQTYAIEAATFVLHCTSVLSAAGIDAMKVHDSPLFSKPGGGHSAVYGPDGRRLTEPIPPEQEGMVYAELPLDLITTVRHFVDAVGHYSRPDLLWLGVDAREKKCVRATTVEQDVPTQRTLVVDTPFILDLFMSIVPFEVNSWESD</sequence>
<dbReference type="GO" id="GO:0016836">
    <property type="term" value="F:hydro-lyase activity"/>
    <property type="evidence" value="ECO:0007669"/>
    <property type="project" value="UniProtKB-ARBA"/>
</dbReference>
<dbReference type="InterPro" id="IPR000132">
    <property type="entry name" value="Nitrilase/CN_hydratase_CS"/>
</dbReference>
<comment type="similarity">
    <text evidence="1">Belongs to the carbon-nitrogen hydrolase superfamily. Nitrilase family.</text>
</comment>
<reference evidence="7 8" key="1">
    <citation type="submission" date="2020-01" db="EMBL/GenBank/DDBJ databases">
        <authorList>
            <consortium name="DOE Joint Genome Institute"/>
            <person name="Haridas S."/>
            <person name="Albert R."/>
            <person name="Binder M."/>
            <person name="Bloem J."/>
            <person name="Labutti K."/>
            <person name="Salamov A."/>
            <person name="Andreopoulos B."/>
            <person name="Baker S.E."/>
            <person name="Barry K."/>
            <person name="Bills G."/>
            <person name="Bluhm B.H."/>
            <person name="Cannon C."/>
            <person name="Castanera R."/>
            <person name="Culley D.E."/>
            <person name="Daum C."/>
            <person name="Ezra D."/>
            <person name="Gonzalez J.B."/>
            <person name="Henrissat B."/>
            <person name="Kuo A."/>
            <person name="Liang C."/>
            <person name="Lipzen A."/>
            <person name="Lutzoni F."/>
            <person name="Magnuson J."/>
            <person name="Mondo S."/>
            <person name="Nolan M."/>
            <person name="Ohm R."/>
            <person name="Pangilinan J."/>
            <person name="Park H.-J.H."/>
            <person name="Ramirez L."/>
            <person name="Alfaro M."/>
            <person name="Sun H."/>
            <person name="Tritt A."/>
            <person name="Yoshinaga Y."/>
            <person name="Zwiers L.-H.L."/>
            <person name="Turgeon B.G."/>
            <person name="Goodwin S.B."/>
            <person name="Spatafora J.W."/>
            <person name="Crous P.W."/>
            <person name="Grigoriev I.V."/>
        </authorList>
    </citation>
    <scope>NUCLEOTIDE SEQUENCE [LARGE SCALE GENOMIC DNA]</scope>
    <source>
        <strain evidence="7 8">CBS 611.86</strain>
    </source>
</reference>
<dbReference type="PANTHER" id="PTHR46044">
    <property type="entry name" value="NITRILASE"/>
    <property type="match status" value="1"/>
</dbReference>
<keyword evidence="2" id="KW-0378">Hydrolase</keyword>
<dbReference type="GO" id="GO:0000257">
    <property type="term" value="F:nitrilase activity"/>
    <property type="evidence" value="ECO:0007669"/>
    <property type="project" value="UniProtKB-EC"/>
</dbReference>
<evidence type="ECO:0000256" key="1">
    <source>
        <dbReference type="ARBA" id="ARBA00008129"/>
    </source>
</evidence>
<evidence type="ECO:0000256" key="4">
    <source>
        <dbReference type="ARBA" id="ARBA00039045"/>
    </source>
</evidence>
<comment type="caution">
    <text evidence="7">The sequence shown here is derived from an EMBL/GenBank/DDBJ whole genome shotgun (WGS) entry which is preliminary data.</text>
</comment>
<dbReference type="PROSITE" id="PS00920">
    <property type="entry name" value="NITRIL_CHT_1"/>
    <property type="match status" value="1"/>
</dbReference>
<evidence type="ECO:0000256" key="5">
    <source>
        <dbReference type="PROSITE-ProRule" id="PRU10139"/>
    </source>
</evidence>
<dbReference type="PANTHER" id="PTHR46044:SF14">
    <property type="entry name" value="ARYLACETONITRILASE"/>
    <property type="match status" value="1"/>
</dbReference>